<keyword evidence="3" id="KW-1185">Reference proteome</keyword>
<comment type="caution">
    <text evidence="2">The sequence shown here is derived from an EMBL/GenBank/DDBJ whole genome shotgun (WGS) entry which is preliminary data.</text>
</comment>
<dbReference type="AlphaFoldDB" id="A0A135I5L2"/>
<dbReference type="STRING" id="294935.ATN88_15735"/>
<dbReference type="Pfam" id="PF06445">
    <property type="entry name" value="GyrI-like"/>
    <property type="match status" value="1"/>
</dbReference>
<dbReference type="EMBL" id="LNTY01000049">
    <property type="protein sequence ID" value="KXF80739.1"/>
    <property type="molecule type" value="Genomic_DNA"/>
</dbReference>
<evidence type="ECO:0000313" key="2">
    <source>
        <dbReference type="EMBL" id="KXF80739.1"/>
    </source>
</evidence>
<organism evidence="2 3">
    <name type="scientific">Enterovibrio coralii</name>
    <dbReference type="NCBI Taxonomy" id="294935"/>
    <lineage>
        <taxon>Bacteria</taxon>
        <taxon>Pseudomonadati</taxon>
        <taxon>Pseudomonadota</taxon>
        <taxon>Gammaproteobacteria</taxon>
        <taxon>Vibrionales</taxon>
        <taxon>Vibrionaceae</taxon>
        <taxon>Enterovibrio</taxon>
    </lineage>
</organism>
<proteinExistence type="predicted"/>
<accession>A0A135I5L2</accession>
<dbReference type="InterPro" id="IPR011256">
    <property type="entry name" value="Reg_factor_effector_dom_sf"/>
</dbReference>
<dbReference type="InterPro" id="IPR029442">
    <property type="entry name" value="GyrI-like"/>
</dbReference>
<dbReference type="Gene3D" id="3.20.80.10">
    <property type="entry name" value="Regulatory factor, effector binding domain"/>
    <property type="match status" value="1"/>
</dbReference>
<dbReference type="InterPro" id="IPR010499">
    <property type="entry name" value="AraC_E-bd"/>
</dbReference>
<sequence>MLDIMVLEEATLACVRLQGAYGKGIEEACDTLALWAEKDHFNDGELMIFYHDDPKTTVDAKCRTDVCLIVPIDTQAEKGIEIIPFAGGRFATIKRRISHSLEYRSAWEDLYAFIKDAGFELSKSAAGIELYGSYMPFTKVAEVTFCVPVK</sequence>
<evidence type="ECO:0000313" key="3">
    <source>
        <dbReference type="Proteomes" id="UP000070529"/>
    </source>
</evidence>
<dbReference type="RefSeq" id="WP_067418594.1">
    <property type="nucleotide sequence ID" value="NZ_LNTY01000049.1"/>
</dbReference>
<gene>
    <name evidence="2" type="ORF">ATN88_15735</name>
</gene>
<evidence type="ECO:0000259" key="1">
    <source>
        <dbReference type="SMART" id="SM00871"/>
    </source>
</evidence>
<dbReference type="OrthoDB" id="282744at2"/>
<feature type="domain" description="AraC effector-binding" evidence="1">
    <location>
        <begin position="1"/>
        <end position="150"/>
    </location>
</feature>
<name>A0A135I5L2_9GAMM</name>
<dbReference type="SMART" id="SM00871">
    <property type="entry name" value="AraC_E_bind"/>
    <property type="match status" value="1"/>
</dbReference>
<dbReference type="Proteomes" id="UP000070529">
    <property type="component" value="Unassembled WGS sequence"/>
</dbReference>
<reference evidence="2 3" key="1">
    <citation type="submission" date="2015-11" db="EMBL/GenBank/DDBJ databases">
        <title>Genomic Taxonomy of the Vibrionaceae.</title>
        <authorList>
            <person name="Gomez-Gil B."/>
            <person name="Enciso-Ibarra J."/>
        </authorList>
    </citation>
    <scope>NUCLEOTIDE SEQUENCE [LARGE SCALE GENOMIC DNA]</scope>
    <source>
        <strain evidence="2 3">CAIM 912</strain>
    </source>
</reference>
<protein>
    <recommendedName>
        <fullName evidence="1">AraC effector-binding domain-containing protein</fullName>
    </recommendedName>
</protein>
<dbReference type="SUPFAM" id="SSF55136">
    <property type="entry name" value="Probable bacterial effector-binding domain"/>
    <property type="match status" value="1"/>
</dbReference>